<keyword evidence="12" id="KW-1185">Reference proteome</keyword>
<evidence type="ECO:0000259" key="9">
    <source>
        <dbReference type="PROSITE" id="PS50850"/>
    </source>
</evidence>
<feature type="transmembrane region" description="Helical" evidence="8">
    <location>
        <begin position="361"/>
        <end position="385"/>
    </location>
</feature>
<dbReference type="Gene3D" id="1.20.1720.10">
    <property type="entry name" value="Multidrug resistance protein D"/>
    <property type="match status" value="1"/>
</dbReference>
<dbReference type="RefSeq" id="WP_043065338.1">
    <property type="nucleotide sequence ID" value="NZ_BJOA01000080.1"/>
</dbReference>
<dbReference type="PANTHER" id="PTHR42718:SF9">
    <property type="entry name" value="MAJOR FACILITATOR SUPERFAMILY MULTIDRUG TRANSPORTER MFSC"/>
    <property type="match status" value="1"/>
</dbReference>
<dbReference type="GO" id="GO:0005886">
    <property type="term" value="C:plasma membrane"/>
    <property type="evidence" value="ECO:0007669"/>
    <property type="project" value="UniProtKB-SubCell"/>
</dbReference>
<evidence type="ECO:0000256" key="6">
    <source>
        <dbReference type="ARBA" id="ARBA00022989"/>
    </source>
</evidence>
<feature type="transmembrane region" description="Helical" evidence="8">
    <location>
        <begin position="144"/>
        <end position="162"/>
    </location>
</feature>
<dbReference type="EMBL" id="LGUG01000005">
    <property type="protein sequence ID" value="KON93226.1"/>
    <property type="molecule type" value="Genomic_DNA"/>
</dbReference>
<comment type="subcellular location">
    <subcellularLocation>
        <location evidence="1">Cell membrane</location>
        <topology evidence="1">Multi-pass membrane protein</topology>
    </subcellularLocation>
</comment>
<feature type="transmembrane region" description="Helical" evidence="8">
    <location>
        <begin position="168"/>
        <end position="189"/>
    </location>
</feature>
<dbReference type="PANTHER" id="PTHR42718">
    <property type="entry name" value="MAJOR FACILITATOR SUPERFAMILY MULTIDRUG TRANSPORTER MFSC"/>
    <property type="match status" value="1"/>
</dbReference>
<feature type="transmembrane region" description="Helical" evidence="8">
    <location>
        <begin position="201"/>
        <end position="220"/>
    </location>
</feature>
<evidence type="ECO:0000313" key="12">
    <source>
        <dbReference type="Proteomes" id="UP000037269"/>
    </source>
</evidence>
<feature type="transmembrane region" description="Helical" evidence="8">
    <location>
        <begin position="114"/>
        <end position="132"/>
    </location>
</feature>
<feature type="domain" description="Major facilitator superfamily (MFS) profile" evidence="9">
    <location>
        <begin position="16"/>
        <end position="510"/>
    </location>
</feature>
<dbReference type="Pfam" id="PF07690">
    <property type="entry name" value="MFS_1"/>
    <property type="match status" value="1"/>
</dbReference>
<dbReference type="STRING" id="47500.AF333_26590"/>
<dbReference type="Proteomes" id="UP000182836">
    <property type="component" value="Unassembled WGS sequence"/>
</dbReference>
<organism evidence="10 12">
    <name type="scientific">Aneurinibacillus migulanus</name>
    <name type="common">Bacillus migulanus</name>
    <dbReference type="NCBI Taxonomy" id="47500"/>
    <lineage>
        <taxon>Bacteria</taxon>
        <taxon>Bacillati</taxon>
        <taxon>Bacillota</taxon>
        <taxon>Bacilli</taxon>
        <taxon>Bacillales</taxon>
        <taxon>Paenibacillaceae</taxon>
        <taxon>Aneurinibacillus group</taxon>
        <taxon>Aneurinibacillus</taxon>
    </lineage>
</organism>
<reference evidence="11 13" key="2">
    <citation type="submission" date="2016-10" db="EMBL/GenBank/DDBJ databases">
        <authorList>
            <person name="de Groot N.N."/>
        </authorList>
    </citation>
    <scope>NUCLEOTIDE SEQUENCE [LARGE SCALE GENOMIC DNA]</scope>
    <source>
        <strain evidence="11 13">DSM 2895</strain>
    </source>
</reference>
<evidence type="ECO:0000313" key="11">
    <source>
        <dbReference type="EMBL" id="SDJ66401.1"/>
    </source>
</evidence>
<evidence type="ECO:0000256" key="8">
    <source>
        <dbReference type="SAM" id="Phobius"/>
    </source>
</evidence>
<keyword evidence="4" id="KW-1003">Cell membrane</keyword>
<keyword evidence="7 8" id="KW-0472">Membrane</keyword>
<accession>A0A0M0GUZ2</accession>
<dbReference type="PRINTS" id="PR01036">
    <property type="entry name" value="TCRTETB"/>
</dbReference>
<feature type="transmembrane region" description="Helical" evidence="8">
    <location>
        <begin position="14"/>
        <end position="34"/>
    </location>
</feature>
<feature type="transmembrane region" description="Helical" evidence="8">
    <location>
        <begin position="54"/>
        <end position="73"/>
    </location>
</feature>
<dbReference type="CDD" id="cd17503">
    <property type="entry name" value="MFS_LmrB_MDR_like"/>
    <property type="match status" value="1"/>
</dbReference>
<feature type="transmembrane region" description="Helical" evidence="8">
    <location>
        <begin position="406"/>
        <end position="425"/>
    </location>
</feature>
<evidence type="ECO:0000256" key="7">
    <source>
        <dbReference type="ARBA" id="ARBA00023136"/>
    </source>
</evidence>
<dbReference type="InterPro" id="IPR036259">
    <property type="entry name" value="MFS_trans_sf"/>
</dbReference>
<dbReference type="PATRIC" id="fig|47500.9.peg.7218"/>
<dbReference type="NCBIfam" id="TIGR00711">
    <property type="entry name" value="efflux_EmrB"/>
    <property type="match status" value="1"/>
</dbReference>
<evidence type="ECO:0000256" key="2">
    <source>
        <dbReference type="ARBA" id="ARBA00008537"/>
    </source>
</evidence>
<dbReference type="GeneID" id="42308696"/>
<feature type="transmembrane region" description="Helical" evidence="8">
    <location>
        <begin position="232"/>
        <end position="249"/>
    </location>
</feature>
<dbReference type="Gene3D" id="1.20.1250.20">
    <property type="entry name" value="MFS general substrate transporter like domains"/>
    <property type="match status" value="1"/>
</dbReference>
<sequence>MPSNRSSSGIAQHIPLLVVLMLGLFIAILNQTLLNVAIPHLINEFSITASTAQWLLTGYMLVNGVLIPLSAYLMEKFGLRRLFLAAMFFFTIGSLICGLAPSFSVLLIGRLVQAVGGGILMPLVMTIILFIFPPEMRGRGMGIFGLAIMFAPAIGPTLSGWIMEHYSWRLLFNGIVPFGALVLVLAFFLLKDTLEPKNPPFDVWGTVTSVIGIGLVLYGLSEAGTSGWDSAIVVGSLVVGVVVTTIFIFQQLRSPRPMLDFRIFRYDVFSLSNIISVIITVAMYAGMFLLPIYLQNLRGFTPLESGLLMLPGALIMGAMSPLSGTLFDKVGPRPLAIIGLLITVVTTYEFTHLSIHTSYNYILTINMVRSLGMSFLMMPIMTAGLNQLPQSKNGHGTAMSNTLRQISGSIGISIVTTIFSTRTTFHLGKISDQMNTMDPSFSQSFQSLVGSVSSATGMPASQASETAASMLAGQASQQAAIMGINDAFFWAMGFSIIGLILSFFLRDVRKDPQVELGTEIEIYKAERGGRVAKRV</sequence>
<feature type="transmembrane region" description="Helical" evidence="8">
    <location>
        <begin position="334"/>
        <end position="355"/>
    </location>
</feature>
<dbReference type="EMBL" id="FNED01000024">
    <property type="protein sequence ID" value="SDJ66401.1"/>
    <property type="molecule type" value="Genomic_DNA"/>
</dbReference>
<dbReference type="InterPro" id="IPR011701">
    <property type="entry name" value="MFS"/>
</dbReference>
<feature type="transmembrane region" description="Helical" evidence="8">
    <location>
        <begin position="82"/>
        <end position="108"/>
    </location>
</feature>
<name>A0A0M0GUZ2_ANEMI</name>
<dbReference type="InterPro" id="IPR020846">
    <property type="entry name" value="MFS_dom"/>
</dbReference>
<evidence type="ECO:0000256" key="1">
    <source>
        <dbReference type="ARBA" id="ARBA00004651"/>
    </source>
</evidence>
<evidence type="ECO:0000256" key="3">
    <source>
        <dbReference type="ARBA" id="ARBA00022448"/>
    </source>
</evidence>
<feature type="transmembrane region" description="Helical" evidence="8">
    <location>
        <begin position="487"/>
        <end position="505"/>
    </location>
</feature>
<keyword evidence="6 8" id="KW-1133">Transmembrane helix</keyword>
<evidence type="ECO:0000256" key="4">
    <source>
        <dbReference type="ARBA" id="ARBA00022475"/>
    </source>
</evidence>
<dbReference type="GO" id="GO:0022857">
    <property type="term" value="F:transmembrane transporter activity"/>
    <property type="evidence" value="ECO:0007669"/>
    <property type="project" value="InterPro"/>
</dbReference>
<evidence type="ECO:0000313" key="10">
    <source>
        <dbReference type="EMBL" id="KON93226.1"/>
    </source>
</evidence>
<dbReference type="OrthoDB" id="9816041at2"/>
<dbReference type="AlphaFoldDB" id="A0A0M0GUZ2"/>
<evidence type="ECO:0000313" key="13">
    <source>
        <dbReference type="Proteomes" id="UP000182836"/>
    </source>
</evidence>
<reference evidence="10 12" key="1">
    <citation type="submission" date="2015-07" db="EMBL/GenBank/DDBJ databases">
        <title>Fjat-14205 dsm 2895.</title>
        <authorList>
            <person name="Liu B."/>
            <person name="Wang J."/>
            <person name="Zhu Y."/>
            <person name="Liu G."/>
            <person name="Chen Q."/>
            <person name="Chen Z."/>
            <person name="Lan J."/>
            <person name="Che J."/>
            <person name="Ge C."/>
            <person name="Shi H."/>
            <person name="Pan Z."/>
            <person name="Liu X."/>
        </authorList>
    </citation>
    <scope>NUCLEOTIDE SEQUENCE [LARGE SCALE GENOMIC DNA]</scope>
    <source>
        <strain evidence="10 12">DSM 2895</strain>
    </source>
</reference>
<protein>
    <submittedName>
        <fullName evidence="11">Drug resistance transporter, EmrB/QacA subfamily</fullName>
    </submittedName>
    <submittedName>
        <fullName evidence="10">MFS transporter</fullName>
    </submittedName>
</protein>
<keyword evidence="5 8" id="KW-0812">Transmembrane</keyword>
<dbReference type="PROSITE" id="PS50850">
    <property type="entry name" value="MFS"/>
    <property type="match status" value="1"/>
</dbReference>
<dbReference type="InterPro" id="IPR004638">
    <property type="entry name" value="EmrB-like"/>
</dbReference>
<evidence type="ECO:0000256" key="5">
    <source>
        <dbReference type="ARBA" id="ARBA00022692"/>
    </source>
</evidence>
<gene>
    <name evidence="10" type="ORF">AF333_26590</name>
    <name evidence="11" type="ORF">SAMN04487909_12441</name>
</gene>
<feature type="transmembrane region" description="Helical" evidence="8">
    <location>
        <begin position="270"/>
        <end position="294"/>
    </location>
</feature>
<dbReference type="Proteomes" id="UP000037269">
    <property type="component" value="Unassembled WGS sequence"/>
</dbReference>
<dbReference type="SUPFAM" id="SSF103473">
    <property type="entry name" value="MFS general substrate transporter"/>
    <property type="match status" value="1"/>
</dbReference>
<comment type="similarity">
    <text evidence="2">Belongs to the major facilitator superfamily. EmrB family.</text>
</comment>
<feature type="transmembrane region" description="Helical" evidence="8">
    <location>
        <begin position="306"/>
        <end position="327"/>
    </location>
</feature>
<proteinExistence type="inferred from homology"/>
<keyword evidence="3" id="KW-0813">Transport</keyword>